<dbReference type="RefSeq" id="WP_250923694.1">
    <property type="nucleotide sequence ID" value="NZ_JAMQAW010000072.1"/>
</dbReference>
<sequence length="493" mass="53047">MELGNSLTRNAARHPDKPAVVFEGRELSYADLYARARRVANGVLAIGLAPGSNVGILSRNRPEFLELCFGLGMAGMVPTPLNHRLTAKDWAGIATRSDLQLLFIEPESAATAGELAAVMPRTVLLGPEYEDLVASAATTAPPEDGFRSTLMLNTSGTTGLPKGVVRSRHGFYERSLEQGLTPEDRWLGALPLCLSAGIAYTLNTLFLGGTVILMRDFDAEEAVRLIDEYQVTSTLMVPTMLQRLVAAQRASGLGADSLRSIVGGAGEITARLKRDTIDTYGLILSIFAGSSEAGHYANLRPYEVLDRLEGNCVGRPSFGVDLKLMRDGAEVPRGEVGEICVRSSYQFDGYYNDPVASAALWRGDYLTVGDLGRIDDAGYLWFLGRERDVIKSGGINVHAVEVEAALLEHPGIVEAAVVGVAHPEWAEAVTAVVVAAPDARLTEAEVIDFTAGRLAGFKRPRAVHFTERLPRNLIGRVLKNEVRALAARLSAGH</sequence>
<evidence type="ECO:0000259" key="1">
    <source>
        <dbReference type="Pfam" id="PF00501"/>
    </source>
</evidence>
<feature type="domain" description="AMP-dependent synthetase/ligase" evidence="1">
    <location>
        <begin position="8"/>
        <end position="351"/>
    </location>
</feature>
<evidence type="ECO:0000313" key="4">
    <source>
        <dbReference type="Proteomes" id="UP001431429"/>
    </source>
</evidence>
<evidence type="ECO:0000313" key="3">
    <source>
        <dbReference type="EMBL" id="MCM2393393.1"/>
    </source>
</evidence>
<name>A0ABT0UXU2_9ACTN</name>
<accession>A0ABT0UXU2</accession>
<gene>
    <name evidence="3" type="ORF">NBG84_34840</name>
</gene>
<dbReference type="Gene3D" id="3.40.50.12780">
    <property type="entry name" value="N-terminal domain of ligase-like"/>
    <property type="match status" value="1"/>
</dbReference>
<dbReference type="InterPro" id="IPR042099">
    <property type="entry name" value="ANL_N_sf"/>
</dbReference>
<dbReference type="Pfam" id="PF00501">
    <property type="entry name" value="AMP-binding"/>
    <property type="match status" value="1"/>
</dbReference>
<dbReference type="SUPFAM" id="SSF56801">
    <property type="entry name" value="Acetyl-CoA synthetase-like"/>
    <property type="match status" value="1"/>
</dbReference>
<dbReference type="EMBL" id="JAMQAW010000072">
    <property type="protein sequence ID" value="MCM2393393.1"/>
    <property type="molecule type" value="Genomic_DNA"/>
</dbReference>
<organism evidence="3 4">
    <name type="scientific">Streptomyces albipurpureus</name>
    <dbReference type="NCBI Taxonomy" id="2897419"/>
    <lineage>
        <taxon>Bacteria</taxon>
        <taxon>Bacillati</taxon>
        <taxon>Actinomycetota</taxon>
        <taxon>Actinomycetes</taxon>
        <taxon>Kitasatosporales</taxon>
        <taxon>Streptomycetaceae</taxon>
        <taxon>Streptomyces</taxon>
    </lineage>
</organism>
<dbReference type="Gene3D" id="3.30.300.30">
    <property type="match status" value="1"/>
</dbReference>
<dbReference type="Pfam" id="PF13193">
    <property type="entry name" value="AMP-binding_C"/>
    <property type="match status" value="1"/>
</dbReference>
<dbReference type="InterPro" id="IPR025110">
    <property type="entry name" value="AMP-bd_C"/>
</dbReference>
<proteinExistence type="predicted"/>
<dbReference type="PANTHER" id="PTHR43201:SF32">
    <property type="entry name" value="2-SUCCINYLBENZOATE--COA LIGASE, CHLOROPLASTIC_PEROXISOMAL"/>
    <property type="match status" value="1"/>
</dbReference>
<comment type="caution">
    <text evidence="3">The sequence shown here is derived from an EMBL/GenBank/DDBJ whole genome shotgun (WGS) entry which is preliminary data.</text>
</comment>
<dbReference type="PANTHER" id="PTHR43201">
    <property type="entry name" value="ACYL-COA SYNTHETASE"/>
    <property type="match status" value="1"/>
</dbReference>
<feature type="domain" description="AMP-binding enzyme C-terminal" evidence="2">
    <location>
        <begin position="401"/>
        <end position="472"/>
    </location>
</feature>
<dbReference type="PROSITE" id="PS00455">
    <property type="entry name" value="AMP_BINDING"/>
    <property type="match status" value="1"/>
</dbReference>
<dbReference type="InterPro" id="IPR045851">
    <property type="entry name" value="AMP-bd_C_sf"/>
</dbReference>
<dbReference type="Proteomes" id="UP001431429">
    <property type="component" value="Unassembled WGS sequence"/>
</dbReference>
<protein>
    <submittedName>
        <fullName evidence="3">AMP-binding protein</fullName>
    </submittedName>
</protein>
<keyword evidence="4" id="KW-1185">Reference proteome</keyword>
<reference evidence="3" key="1">
    <citation type="submission" date="2022-06" db="EMBL/GenBank/DDBJ databases">
        <title>Genome public.</title>
        <authorList>
            <person name="Sun Q."/>
        </authorList>
    </citation>
    <scope>NUCLEOTIDE SEQUENCE</scope>
    <source>
        <strain evidence="3">CWNU-1</strain>
    </source>
</reference>
<dbReference type="InterPro" id="IPR000873">
    <property type="entry name" value="AMP-dep_synth/lig_dom"/>
</dbReference>
<evidence type="ECO:0000259" key="2">
    <source>
        <dbReference type="Pfam" id="PF13193"/>
    </source>
</evidence>
<dbReference type="InterPro" id="IPR020845">
    <property type="entry name" value="AMP-binding_CS"/>
</dbReference>